<accession>A0A7J8LWN6</accession>
<dbReference type="EMBL" id="JABEZX010000005">
    <property type="protein sequence ID" value="MBA0556712.1"/>
    <property type="molecule type" value="Genomic_DNA"/>
</dbReference>
<evidence type="ECO:0000313" key="1">
    <source>
        <dbReference type="EMBL" id="MBA0556712.1"/>
    </source>
</evidence>
<name>A0A7J8LWN6_9ROSI</name>
<gene>
    <name evidence="1" type="ORF">Golob_026791</name>
</gene>
<protein>
    <submittedName>
        <fullName evidence="1">Uncharacterized protein</fullName>
    </submittedName>
</protein>
<feature type="non-terminal residue" evidence="1">
    <location>
        <position position="43"/>
    </location>
</feature>
<comment type="caution">
    <text evidence="1">The sequence shown here is derived from an EMBL/GenBank/DDBJ whole genome shotgun (WGS) entry which is preliminary data.</text>
</comment>
<keyword evidence="2" id="KW-1185">Reference proteome</keyword>
<proteinExistence type="predicted"/>
<sequence>MDFPFAQNPWDSSFRPHYGRSFRGIPVKVMPEASQPQSLKPKM</sequence>
<evidence type="ECO:0000313" key="2">
    <source>
        <dbReference type="Proteomes" id="UP000593572"/>
    </source>
</evidence>
<reference evidence="1 2" key="1">
    <citation type="journal article" date="2019" name="Genome Biol. Evol.">
        <title>Insights into the evolution of the New World diploid cottons (Gossypium, subgenus Houzingenia) based on genome sequencing.</title>
        <authorList>
            <person name="Grover C.E."/>
            <person name="Arick M.A. 2nd"/>
            <person name="Thrash A."/>
            <person name="Conover J.L."/>
            <person name="Sanders W.S."/>
            <person name="Peterson D.G."/>
            <person name="Frelichowski J.E."/>
            <person name="Scheffler J.A."/>
            <person name="Scheffler B.E."/>
            <person name="Wendel J.F."/>
        </authorList>
    </citation>
    <scope>NUCLEOTIDE SEQUENCE [LARGE SCALE GENOMIC DNA]</scope>
    <source>
        <strain evidence="1">157</strain>
        <tissue evidence="1">Leaf</tissue>
    </source>
</reference>
<organism evidence="1 2">
    <name type="scientific">Gossypium lobatum</name>
    <dbReference type="NCBI Taxonomy" id="34289"/>
    <lineage>
        <taxon>Eukaryota</taxon>
        <taxon>Viridiplantae</taxon>
        <taxon>Streptophyta</taxon>
        <taxon>Embryophyta</taxon>
        <taxon>Tracheophyta</taxon>
        <taxon>Spermatophyta</taxon>
        <taxon>Magnoliopsida</taxon>
        <taxon>eudicotyledons</taxon>
        <taxon>Gunneridae</taxon>
        <taxon>Pentapetalae</taxon>
        <taxon>rosids</taxon>
        <taxon>malvids</taxon>
        <taxon>Malvales</taxon>
        <taxon>Malvaceae</taxon>
        <taxon>Malvoideae</taxon>
        <taxon>Gossypium</taxon>
    </lineage>
</organism>
<dbReference type="Proteomes" id="UP000593572">
    <property type="component" value="Unassembled WGS sequence"/>
</dbReference>
<dbReference type="AlphaFoldDB" id="A0A7J8LWN6"/>